<evidence type="ECO:0000313" key="2">
    <source>
        <dbReference type="EMBL" id="MRX55854.1"/>
    </source>
</evidence>
<accession>A0A6I2MES8</accession>
<keyword evidence="1" id="KW-0812">Transmembrane</keyword>
<sequence>MKQHVIFYSFVFLLCFLLGFIQAPFYLIALLLIFSMSWYMYIQISPILFSKDVHKSEKFILKHQKNPMYQFYYAIANNLDDEAEAALAKFNAKYKNSHRQALMNTSFALYRKDVSEAKKHVVSIKPLVYRTYYEALIAAQSRQYDTAKRLAEQLPKGWMKESVLAEISQKQGNRASAKQHAVSAYEQTRGLQRYLIYKNNETYFAS</sequence>
<organism evidence="2 3">
    <name type="scientific">Metabacillus idriensis</name>
    <dbReference type="NCBI Taxonomy" id="324768"/>
    <lineage>
        <taxon>Bacteria</taxon>
        <taxon>Bacillati</taxon>
        <taxon>Bacillota</taxon>
        <taxon>Bacilli</taxon>
        <taxon>Bacillales</taxon>
        <taxon>Bacillaceae</taxon>
        <taxon>Metabacillus</taxon>
    </lineage>
</organism>
<gene>
    <name evidence="2" type="ORF">GJU41_17975</name>
</gene>
<keyword evidence="3" id="KW-1185">Reference proteome</keyword>
<keyword evidence="1" id="KW-0472">Membrane</keyword>
<name>A0A6I2MES8_9BACI</name>
<keyword evidence="1" id="KW-1133">Transmembrane helix</keyword>
<dbReference type="RefSeq" id="WP_154319205.1">
    <property type="nucleotide sequence ID" value="NZ_CAJGAA010000008.1"/>
</dbReference>
<dbReference type="EMBL" id="WKKF01000006">
    <property type="protein sequence ID" value="MRX55854.1"/>
    <property type="molecule type" value="Genomic_DNA"/>
</dbReference>
<dbReference type="AlphaFoldDB" id="A0A6I2MES8"/>
<protein>
    <submittedName>
        <fullName evidence="2">Uncharacterized protein</fullName>
    </submittedName>
</protein>
<dbReference type="Proteomes" id="UP000441585">
    <property type="component" value="Unassembled WGS sequence"/>
</dbReference>
<proteinExistence type="predicted"/>
<reference evidence="2 3" key="1">
    <citation type="submission" date="2019-11" db="EMBL/GenBank/DDBJ databases">
        <title>Bacillus idriensis genome.</title>
        <authorList>
            <person name="Konopka E.N."/>
            <person name="Newman J.D."/>
        </authorList>
    </citation>
    <scope>NUCLEOTIDE SEQUENCE [LARGE SCALE GENOMIC DNA]</scope>
    <source>
        <strain evidence="2 3">DSM 19097</strain>
    </source>
</reference>
<feature type="transmembrane region" description="Helical" evidence="1">
    <location>
        <begin position="6"/>
        <end position="34"/>
    </location>
</feature>
<comment type="caution">
    <text evidence="2">The sequence shown here is derived from an EMBL/GenBank/DDBJ whole genome shotgun (WGS) entry which is preliminary data.</text>
</comment>
<evidence type="ECO:0000256" key="1">
    <source>
        <dbReference type="SAM" id="Phobius"/>
    </source>
</evidence>
<evidence type="ECO:0000313" key="3">
    <source>
        <dbReference type="Proteomes" id="UP000441585"/>
    </source>
</evidence>